<evidence type="ECO:0000313" key="2">
    <source>
        <dbReference type="EMBL" id="PRY61466.1"/>
    </source>
</evidence>
<dbReference type="InterPro" id="IPR013321">
    <property type="entry name" value="Arc_rbn_hlx_hlx"/>
</dbReference>
<accession>A0A2T0UU69</accession>
<sequence>MGTLTIRKVDDDVKRRLQVRAARNGRSMEAEVRAILDEAVAEGDGPEREPTLGEVMAEFRARTGGVDLELPPREDFDDHRVPDFS</sequence>
<dbReference type="SUPFAM" id="SSF47598">
    <property type="entry name" value="Ribbon-helix-helix"/>
    <property type="match status" value="1"/>
</dbReference>
<dbReference type="InterPro" id="IPR010985">
    <property type="entry name" value="Ribbon_hlx_hlx"/>
</dbReference>
<dbReference type="InterPro" id="IPR053853">
    <property type="entry name" value="FitA-like_RHH"/>
</dbReference>
<dbReference type="EMBL" id="PVTI01000005">
    <property type="protein sequence ID" value="PRY61466.1"/>
    <property type="molecule type" value="Genomic_DNA"/>
</dbReference>
<dbReference type="OrthoDB" id="2389872at2"/>
<organism evidence="2 3">
    <name type="scientific">Knoellia remsis</name>
    <dbReference type="NCBI Taxonomy" id="407159"/>
    <lineage>
        <taxon>Bacteria</taxon>
        <taxon>Bacillati</taxon>
        <taxon>Actinomycetota</taxon>
        <taxon>Actinomycetes</taxon>
        <taxon>Micrococcales</taxon>
        <taxon>Intrasporangiaceae</taxon>
        <taxon>Knoellia</taxon>
    </lineage>
</organism>
<evidence type="ECO:0000313" key="3">
    <source>
        <dbReference type="Proteomes" id="UP000237822"/>
    </source>
</evidence>
<dbReference type="AlphaFoldDB" id="A0A2T0UU69"/>
<dbReference type="GO" id="GO:0006355">
    <property type="term" value="P:regulation of DNA-templated transcription"/>
    <property type="evidence" value="ECO:0007669"/>
    <property type="project" value="InterPro"/>
</dbReference>
<dbReference type="RefSeq" id="WP_106296737.1">
    <property type="nucleotide sequence ID" value="NZ_PVTI01000005.1"/>
</dbReference>
<dbReference type="Gene3D" id="1.10.1220.10">
    <property type="entry name" value="Met repressor-like"/>
    <property type="match status" value="1"/>
</dbReference>
<evidence type="ECO:0000259" key="1">
    <source>
        <dbReference type="Pfam" id="PF22513"/>
    </source>
</evidence>
<gene>
    <name evidence="2" type="ORF">BCF74_10521</name>
</gene>
<keyword evidence="3" id="KW-1185">Reference proteome</keyword>
<protein>
    <submittedName>
        <fullName evidence="2">Plasmid stability protein</fullName>
    </submittedName>
</protein>
<comment type="caution">
    <text evidence="2">The sequence shown here is derived from an EMBL/GenBank/DDBJ whole genome shotgun (WGS) entry which is preliminary data.</text>
</comment>
<dbReference type="Pfam" id="PF22513">
    <property type="entry name" value="FitA-like_RHH"/>
    <property type="match status" value="1"/>
</dbReference>
<dbReference type="Proteomes" id="UP000237822">
    <property type="component" value="Unassembled WGS sequence"/>
</dbReference>
<reference evidence="2 3" key="1">
    <citation type="submission" date="2018-03" db="EMBL/GenBank/DDBJ databases">
        <title>Genomic Encyclopedia of Archaeal and Bacterial Type Strains, Phase II (KMG-II): from individual species to whole genera.</title>
        <authorList>
            <person name="Goeker M."/>
        </authorList>
    </citation>
    <scope>NUCLEOTIDE SEQUENCE [LARGE SCALE GENOMIC DNA]</scope>
    <source>
        <strain evidence="2 3">ATCC BAA-1496</strain>
    </source>
</reference>
<name>A0A2T0UU69_9MICO</name>
<proteinExistence type="predicted"/>
<feature type="domain" description="Antitoxin FitA-like ribbon-helix-helix" evidence="1">
    <location>
        <begin position="3"/>
        <end position="40"/>
    </location>
</feature>